<evidence type="ECO:0000256" key="3">
    <source>
        <dbReference type="ARBA" id="ARBA00022989"/>
    </source>
</evidence>
<dbReference type="InterPro" id="IPR002523">
    <property type="entry name" value="MgTranspt_CorA/ZnTranspt_ZntB"/>
</dbReference>
<feature type="domain" description="CorA-like transporter" evidence="6">
    <location>
        <begin position="25"/>
        <end position="250"/>
    </location>
</feature>
<evidence type="ECO:0000256" key="1">
    <source>
        <dbReference type="ARBA" id="ARBA00004141"/>
    </source>
</evidence>
<keyword evidence="2 5" id="KW-0812">Transmembrane</keyword>
<dbReference type="GO" id="GO:0016020">
    <property type="term" value="C:membrane"/>
    <property type="evidence" value="ECO:0007669"/>
    <property type="project" value="UniProtKB-SubCell"/>
</dbReference>
<accession>A0A4Z1P618</accession>
<dbReference type="InterPro" id="IPR045863">
    <property type="entry name" value="CorA_TM1_TM2"/>
</dbReference>
<evidence type="ECO:0000256" key="4">
    <source>
        <dbReference type="ARBA" id="ARBA00023136"/>
    </source>
</evidence>
<evidence type="ECO:0000256" key="2">
    <source>
        <dbReference type="ARBA" id="ARBA00022692"/>
    </source>
</evidence>
<organism evidence="7 8">
    <name type="scientific">Venturia nashicola</name>
    <dbReference type="NCBI Taxonomy" id="86259"/>
    <lineage>
        <taxon>Eukaryota</taxon>
        <taxon>Fungi</taxon>
        <taxon>Dikarya</taxon>
        <taxon>Ascomycota</taxon>
        <taxon>Pezizomycotina</taxon>
        <taxon>Dothideomycetes</taxon>
        <taxon>Pleosporomycetidae</taxon>
        <taxon>Venturiales</taxon>
        <taxon>Venturiaceae</taxon>
        <taxon>Venturia</taxon>
    </lineage>
</organism>
<reference evidence="7 8" key="1">
    <citation type="submission" date="2019-04" db="EMBL/GenBank/DDBJ databases">
        <title>High contiguity whole genome sequence and gene annotation resource for two Venturia nashicola isolates.</title>
        <authorList>
            <person name="Prokchorchik M."/>
            <person name="Won K."/>
            <person name="Lee Y."/>
            <person name="Choi E.D."/>
            <person name="Segonzac C."/>
            <person name="Sohn K.H."/>
        </authorList>
    </citation>
    <scope>NUCLEOTIDE SEQUENCE [LARGE SCALE GENOMIC DNA]</scope>
    <source>
        <strain evidence="7 8">PRI2</strain>
    </source>
</reference>
<dbReference type="AlphaFoldDB" id="A0A4Z1P618"/>
<protein>
    <recommendedName>
        <fullName evidence="6">CorA-like transporter domain-containing protein</fullName>
    </recommendedName>
</protein>
<feature type="transmembrane region" description="Helical" evidence="5">
    <location>
        <begin position="380"/>
        <end position="398"/>
    </location>
</feature>
<keyword evidence="4 5" id="KW-0472">Membrane</keyword>
<dbReference type="Gene3D" id="1.20.58.340">
    <property type="entry name" value="Magnesium transport protein CorA, transmembrane region"/>
    <property type="match status" value="1"/>
</dbReference>
<dbReference type="SUPFAM" id="SSF144083">
    <property type="entry name" value="Magnesium transport protein CorA, transmembrane region"/>
    <property type="match status" value="1"/>
</dbReference>
<keyword evidence="8" id="KW-1185">Reference proteome</keyword>
<sequence length="467" mass="53505">MGDEPWRRYPRSAPDGICLDARLVNRHFEDDDNDLFEEDDINIRLTDVVDSLPKTTLYNNGDRFWEAIQQQPATGRHVRLISIYSKRTILPLQISSNLMRKLLHHYNVDPNFLRIIFSFGEEPNLAESSSSFLSVRSPKDSQDAEISYQLNYVEENRRQSKDPWSYRHTGVYHRHTPNFDLFILLHPNQSNTLENRVLSMLGLNSVNAPTGNHVISFNPYRFHTAVLFSFLDNWRWYFRYLGDIFATENSRAMVLKPEQTHADTSFERVKNLRNINDFAQFAKGCCTSWLELAEGLRDGGLDLTGLSVDMNLQVTTMKGYIKSSETLIDRIRNTIDLVGYTLTLHNQLETAKVDEELRDLTGQLKSLTESSVDDSATVRIITLVSAFYLPGSFVASLFGMNFFGFDSKTRQITIGNDFWIFIAAWLPLTLMTGAIYLLVVLWSWRDKSKKGRSSADVSSEKGAMMSA</sequence>
<evidence type="ECO:0000313" key="7">
    <source>
        <dbReference type="EMBL" id="TID16435.1"/>
    </source>
</evidence>
<proteinExistence type="predicted"/>
<dbReference type="GO" id="GO:0046873">
    <property type="term" value="F:metal ion transmembrane transporter activity"/>
    <property type="evidence" value="ECO:0007669"/>
    <property type="project" value="InterPro"/>
</dbReference>
<evidence type="ECO:0000259" key="6">
    <source>
        <dbReference type="Pfam" id="PF26616"/>
    </source>
</evidence>
<gene>
    <name evidence="7" type="ORF">E6O75_ATG11553</name>
</gene>
<comment type="subcellular location">
    <subcellularLocation>
        <location evidence="1">Membrane</location>
        <topology evidence="1">Multi-pass membrane protein</topology>
    </subcellularLocation>
</comment>
<dbReference type="Proteomes" id="UP000298493">
    <property type="component" value="Unassembled WGS sequence"/>
</dbReference>
<dbReference type="EMBL" id="SNSC02000018">
    <property type="protein sequence ID" value="TID16435.1"/>
    <property type="molecule type" value="Genomic_DNA"/>
</dbReference>
<feature type="transmembrane region" description="Helical" evidence="5">
    <location>
        <begin position="418"/>
        <end position="444"/>
    </location>
</feature>
<name>A0A4Z1P618_9PEZI</name>
<evidence type="ECO:0000256" key="5">
    <source>
        <dbReference type="SAM" id="Phobius"/>
    </source>
</evidence>
<dbReference type="Pfam" id="PF01544">
    <property type="entry name" value="CorA"/>
    <property type="match status" value="1"/>
</dbReference>
<keyword evidence="3 5" id="KW-1133">Transmembrane helix</keyword>
<evidence type="ECO:0000313" key="8">
    <source>
        <dbReference type="Proteomes" id="UP000298493"/>
    </source>
</evidence>
<comment type="caution">
    <text evidence="7">The sequence shown here is derived from an EMBL/GenBank/DDBJ whole genome shotgun (WGS) entry which is preliminary data.</text>
</comment>
<dbReference type="InterPro" id="IPR058257">
    <property type="entry name" value="CorA-like_dom"/>
</dbReference>
<dbReference type="Pfam" id="PF26616">
    <property type="entry name" value="CorA-like"/>
    <property type="match status" value="1"/>
</dbReference>